<evidence type="ECO:0000256" key="8">
    <source>
        <dbReference type="ARBA" id="ARBA00022723"/>
    </source>
</evidence>
<dbReference type="GO" id="GO:0070006">
    <property type="term" value="F:metalloaminopeptidase activity"/>
    <property type="evidence" value="ECO:0007669"/>
    <property type="project" value="TreeGrafter"/>
</dbReference>
<dbReference type="PRINTS" id="PR00756">
    <property type="entry name" value="ALADIPTASE"/>
</dbReference>
<dbReference type="Proteomes" id="UP000468388">
    <property type="component" value="Unassembled WGS sequence"/>
</dbReference>
<feature type="domain" description="Aminopeptidase N-like N-terminal" evidence="15">
    <location>
        <begin position="45"/>
        <end position="230"/>
    </location>
</feature>
<name>A0A6N8JAI6_9BACT</name>
<evidence type="ECO:0000256" key="7">
    <source>
        <dbReference type="ARBA" id="ARBA00022670"/>
    </source>
</evidence>
<organism evidence="16 17">
    <name type="scientific">Chitinophaga oryziterrae</name>
    <dbReference type="NCBI Taxonomy" id="1031224"/>
    <lineage>
        <taxon>Bacteria</taxon>
        <taxon>Pseudomonadati</taxon>
        <taxon>Bacteroidota</taxon>
        <taxon>Chitinophagia</taxon>
        <taxon>Chitinophagales</taxon>
        <taxon>Chitinophagaceae</taxon>
        <taxon>Chitinophaga</taxon>
    </lineage>
</organism>
<dbReference type="InterPro" id="IPR016024">
    <property type="entry name" value="ARM-type_fold"/>
</dbReference>
<dbReference type="InterPro" id="IPR011989">
    <property type="entry name" value="ARM-like"/>
</dbReference>
<dbReference type="EC" id="3.4.11.2" evidence="4"/>
<dbReference type="GO" id="GO:0042277">
    <property type="term" value="F:peptide binding"/>
    <property type="evidence" value="ECO:0007669"/>
    <property type="project" value="TreeGrafter"/>
</dbReference>
<comment type="cofactor">
    <cofactor evidence="2">
        <name>Zn(2+)</name>
        <dbReference type="ChEBI" id="CHEBI:29105"/>
    </cofactor>
</comment>
<gene>
    <name evidence="16" type="ORF">GO495_15390</name>
</gene>
<evidence type="ECO:0000259" key="14">
    <source>
        <dbReference type="Pfam" id="PF01433"/>
    </source>
</evidence>
<dbReference type="RefSeq" id="WP_157300611.1">
    <property type="nucleotide sequence ID" value="NZ_BAAAZB010000005.1"/>
</dbReference>
<dbReference type="CDD" id="cd09603">
    <property type="entry name" value="M1_APN_like"/>
    <property type="match status" value="1"/>
</dbReference>
<reference evidence="16 17" key="1">
    <citation type="submission" date="2019-12" db="EMBL/GenBank/DDBJ databases">
        <title>The draft genomic sequence of strain Chitinophaga oryziterrae JCM 16595.</title>
        <authorList>
            <person name="Zhang X."/>
        </authorList>
    </citation>
    <scope>NUCLEOTIDE SEQUENCE [LARGE SCALE GENOMIC DNA]</scope>
    <source>
        <strain evidence="16 17">JCM 16595</strain>
    </source>
</reference>
<keyword evidence="13" id="KW-0732">Signal</keyword>
<dbReference type="SUPFAM" id="SSF55486">
    <property type="entry name" value="Metalloproteases ('zincins'), catalytic domain"/>
    <property type="match status" value="1"/>
</dbReference>
<dbReference type="GO" id="GO:0006508">
    <property type="term" value="P:proteolysis"/>
    <property type="evidence" value="ECO:0007669"/>
    <property type="project" value="UniProtKB-KW"/>
</dbReference>
<feature type="signal peptide" evidence="13">
    <location>
        <begin position="1"/>
        <end position="23"/>
    </location>
</feature>
<dbReference type="PANTHER" id="PTHR11533:SF174">
    <property type="entry name" value="PUROMYCIN-SENSITIVE AMINOPEPTIDASE-RELATED"/>
    <property type="match status" value="1"/>
</dbReference>
<keyword evidence="9" id="KW-0378">Hydrolase</keyword>
<keyword evidence="17" id="KW-1185">Reference proteome</keyword>
<sequence length="823" mass="94249">MKIFRVFLLSGFILLTIFHHSFAQERKPVQSTYRETSPRINDLIHTKLDVRFDYKKRYLYGKEWITLKPHFYSTDTLRLDAKGMDIHLIDIVKKGKLSPLKFKYDSLTLNIWLDKTYTRSETYTIFIDYTAKPDERRGLRKNEKGLYFINPDGTEKNKPTEIWTEGEPESSSGWFPTIDKPNQKTTSEISMTVPAKYVTLSNGRLALQKTNADGTRTDTWKMELPNAPYLFMMAVGDFKIYKDQWHGKEVSYYLEPKYAPYAKDMFGDVPEAIGFFSKITGVDYPWNKYSAIVVRDYVSGAMENTTANVFGSQNTRKELLDQYYTTGVEHELFHQWFGDYVTCESWSNLTLNESFADLGEILWLEHKYGKDAADEHLYNGLQGYLGNAGNHMTPLVNFHYQAIHDAFNGVTYQKGGRVLNMLRNYLGNAAFYKGLNIYLTSNAFKSAEAQQLRLAMEDASGLDLNWFFDQWYYGAGHPVLDISYSWDENTKTAFVYLVQKQDGRIFKLPMAIDIYVDGKTEQHQVWVNEKSDTLSFRLPSKPTLVNVDADKVLVAQKNDHKTLDEYVFQYANAPLYLDRFEAIEFASKNQDDKSAQKILVAALNDRFSGLRMRALQALNSNKEDIRNINKDLRDAAMPRIIELAGRDSNTLVRASALRTLAALKDPANLDVFKKALISPSYQVEASALYGINEIDPAIAVKYAKDFEGDNVGDLTQVIVRVYASNGGDAKWPYVYQRYVNGTLQEQIHLTEKFSGMIAGLKNQQYVRQGIATLKFMGITYKKDGAAPYIIKYLNGIKEERNKINDLASSQDIEEAIEQINNAK</sequence>
<feature type="region of interest" description="Disordered" evidence="12">
    <location>
        <begin position="158"/>
        <end position="177"/>
    </location>
</feature>
<evidence type="ECO:0000256" key="9">
    <source>
        <dbReference type="ARBA" id="ARBA00022801"/>
    </source>
</evidence>
<keyword evidence="11" id="KW-0482">Metalloprotease</keyword>
<dbReference type="Gene3D" id="1.25.10.10">
    <property type="entry name" value="Leucine-rich Repeat Variant"/>
    <property type="match status" value="1"/>
</dbReference>
<proteinExistence type="inferred from homology"/>
<dbReference type="InterPro" id="IPR042097">
    <property type="entry name" value="Aminopeptidase_N-like_N_sf"/>
</dbReference>
<dbReference type="GO" id="GO:0008270">
    <property type="term" value="F:zinc ion binding"/>
    <property type="evidence" value="ECO:0007669"/>
    <property type="project" value="InterPro"/>
</dbReference>
<dbReference type="GO" id="GO:0043171">
    <property type="term" value="P:peptide catabolic process"/>
    <property type="evidence" value="ECO:0007669"/>
    <property type="project" value="TreeGrafter"/>
</dbReference>
<comment type="caution">
    <text evidence="16">The sequence shown here is derived from an EMBL/GenBank/DDBJ whole genome shotgun (WGS) entry which is preliminary data.</text>
</comment>
<comment type="catalytic activity">
    <reaction evidence="1">
        <text>Release of an N-terminal amino acid, Xaa-|-Yaa- from a peptide, amide or arylamide. Xaa is preferably Ala, but may be most amino acids including Pro (slow action). When a terminal hydrophobic residue is followed by a prolyl residue, the two may be released as an intact Xaa-Pro dipeptide.</text>
        <dbReference type="EC" id="3.4.11.2"/>
    </reaction>
</comment>
<keyword evidence="8" id="KW-0479">Metal-binding</keyword>
<feature type="domain" description="Peptidase M1 membrane alanine aminopeptidase" evidence="14">
    <location>
        <begin position="270"/>
        <end position="471"/>
    </location>
</feature>
<dbReference type="Pfam" id="PF17900">
    <property type="entry name" value="Peptidase_M1_N"/>
    <property type="match status" value="1"/>
</dbReference>
<dbReference type="InterPro" id="IPR001930">
    <property type="entry name" value="Peptidase_M1"/>
</dbReference>
<dbReference type="InterPro" id="IPR045357">
    <property type="entry name" value="Aminopeptidase_N-like_N"/>
</dbReference>
<keyword evidence="7" id="KW-0645">Protease</keyword>
<evidence type="ECO:0000256" key="11">
    <source>
        <dbReference type="ARBA" id="ARBA00023049"/>
    </source>
</evidence>
<evidence type="ECO:0000313" key="17">
    <source>
        <dbReference type="Proteomes" id="UP000468388"/>
    </source>
</evidence>
<dbReference type="Pfam" id="PF01433">
    <property type="entry name" value="Peptidase_M1"/>
    <property type="match status" value="1"/>
</dbReference>
<dbReference type="SUPFAM" id="SSF63737">
    <property type="entry name" value="Leukotriene A4 hydrolase N-terminal domain"/>
    <property type="match status" value="1"/>
</dbReference>
<evidence type="ECO:0000256" key="13">
    <source>
        <dbReference type="SAM" id="SignalP"/>
    </source>
</evidence>
<evidence type="ECO:0000256" key="1">
    <source>
        <dbReference type="ARBA" id="ARBA00000098"/>
    </source>
</evidence>
<evidence type="ECO:0000256" key="5">
    <source>
        <dbReference type="ARBA" id="ARBA00015611"/>
    </source>
</evidence>
<keyword evidence="6" id="KW-0031">Aminopeptidase</keyword>
<dbReference type="Gene3D" id="2.60.40.1730">
    <property type="entry name" value="tricorn interacting facor f3 domain"/>
    <property type="match status" value="1"/>
</dbReference>
<evidence type="ECO:0000256" key="3">
    <source>
        <dbReference type="ARBA" id="ARBA00010136"/>
    </source>
</evidence>
<dbReference type="Pfam" id="PF13646">
    <property type="entry name" value="HEAT_2"/>
    <property type="match status" value="1"/>
</dbReference>
<evidence type="ECO:0000256" key="12">
    <source>
        <dbReference type="SAM" id="MobiDB-lite"/>
    </source>
</evidence>
<accession>A0A6N8JAI6</accession>
<comment type="similarity">
    <text evidence="3">Belongs to the peptidase M1 family.</text>
</comment>
<dbReference type="EMBL" id="WRXO01000004">
    <property type="protein sequence ID" value="MVT41974.1"/>
    <property type="molecule type" value="Genomic_DNA"/>
</dbReference>
<dbReference type="SUPFAM" id="SSF48371">
    <property type="entry name" value="ARM repeat"/>
    <property type="match status" value="1"/>
</dbReference>
<evidence type="ECO:0000313" key="16">
    <source>
        <dbReference type="EMBL" id="MVT41974.1"/>
    </source>
</evidence>
<evidence type="ECO:0000256" key="2">
    <source>
        <dbReference type="ARBA" id="ARBA00001947"/>
    </source>
</evidence>
<dbReference type="Gene3D" id="1.10.390.10">
    <property type="entry name" value="Neutral Protease Domain 2"/>
    <property type="match status" value="1"/>
</dbReference>
<keyword evidence="10" id="KW-0862">Zinc</keyword>
<protein>
    <recommendedName>
        <fullName evidence="5">Aminopeptidase N</fullName>
        <ecNumber evidence="4">3.4.11.2</ecNumber>
    </recommendedName>
</protein>
<dbReference type="PANTHER" id="PTHR11533">
    <property type="entry name" value="PROTEASE M1 ZINC METALLOPROTEASE"/>
    <property type="match status" value="1"/>
</dbReference>
<dbReference type="AlphaFoldDB" id="A0A6N8JAI6"/>
<dbReference type="GO" id="GO:0016020">
    <property type="term" value="C:membrane"/>
    <property type="evidence" value="ECO:0007669"/>
    <property type="project" value="TreeGrafter"/>
</dbReference>
<feature type="chain" id="PRO_5027122418" description="Aminopeptidase N" evidence="13">
    <location>
        <begin position="24"/>
        <end position="823"/>
    </location>
</feature>
<dbReference type="InterPro" id="IPR014782">
    <property type="entry name" value="Peptidase_M1_dom"/>
</dbReference>
<evidence type="ECO:0000259" key="15">
    <source>
        <dbReference type="Pfam" id="PF17900"/>
    </source>
</evidence>
<dbReference type="GO" id="GO:0016285">
    <property type="term" value="F:alanyl aminopeptidase activity"/>
    <property type="evidence" value="ECO:0007669"/>
    <property type="project" value="UniProtKB-EC"/>
</dbReference>
<evidence type="ECO:0000256" key="4">
    <source>
        <dbReference type="ARBA" id="ARBA00012564"/>
    </source>
</evidence>
<dbReference type="OrthoDB" id="100605at2"/>
<dbReference type="GO" id="GO:0005615">
    <property type="term" value="C:extracellular space"/>
    <property type="evidence" value="ECO:0007669"/>
    <property type="project" value="TreeGrafter"/>
</dbReference>
<dbReference type="GO" id="GO:0005737">
    <property type="term" value="C:cytoplasm"/>
    <property type="evidence" value="ECO:0007669"/>
    <property type="project" value="TreeGrafter"/>
</dbReference>
<dbReference type="InterPro" id="IPR027268">
    <property type="entry name" value="Peptidase_M4/M1_CTD_sf"/>
</dbReference>
<dbReference type="InterPro" id="IPR050344">
    <property type="entry name" value="Peptidase_M1_aminopeptidases"/>
</dbReference>
<evidence type="ECO:0000256" key="10">
    <source>
        <dbReference type="ARBA" id="ARBA00022833"/>
    </source>
</evidence>
<evidence type="ECO:0000256" key="6">
    <source>
        <dbReference type="ARBA" id="ARBA00022438"/>
    </source>
</evidence>